<dbReference type="Proteomes" id="UP000764110">
    <property type="component" value="Unassembled WGS sequence"/>
</dbReference>
<evidence type="ECO:0000313" key="1">
    <source>
        <dbReference type="EMBL" id="KAH0594996.1"/>
    </source>
</evidence>
<gene>
    <name evidence="1" type="ORF">MHUMG1_07294</name>
</gene>
<protein>
    <submittedName>
        <fullName evidence="1">Uncharacterized protein</fullName>
    </submittedName>
</protein>
<reference evidence="1 2" key="1">
    <citation type="submission" date="2020-07" db="EMBL/GenBank/DDBJ databases">
        <title>Metarhizium humberi genome.</title>
        <authorList>
            <person name="Lysoe E."/>
        </authorList>
    </citation>
    <scope>NUCLEOTIDE SEQUENCE [LARGE SCALE GENOMIC DNA]</scope>
    <source>
        <strain evidence="1 2">ESALQ1638</strain>
    </source>
</reference>
<dbReference type="AlphaFoldDB" id="A0A9P8M7K5"/>
<keyword evidence="2" id="KW-1185">Reference proteome</keyword>
<proteinExistence type="predicted"/>
<name>A0A9P8M7K5_9HYPO</name>
<comment type="caution">
    <text evidence="1">The sequence shown here is derived from an EMBL/GenBank/DDBJ whole genome shotgun (WGS) entry which is preliminary data.</text>
</comment>
<organism evidence="1 2">
    <name type="scientific">Metarhizium humberi</name>
    <dbReference type="NCBI Taxonomy" id="2596975"/>
    <lineage>
        <taxon>Eukaryota</taxon>
        <taxon>Fungi</taxon>
        <taxon>Dikarya</taxon>
        <taxon>Ascomycota</taxon>
        <taxon>Pezizomycotina</taxon>
        <taxon>Sordariomycetes</taxon>
        <taxon>Hypocreomycetidae</taxon>
        <taxon>Hypocreales</taxon>
        <taxon>Clavicipitaceae</taxon>
        <taxon>Metarhizium</taxon>
    </lineage>
</organism>
<sequence>MCETTPPVPTAHLETLLRDKRIASTPVTAPTEPVQQVDTRVRSRRMSLDYRLQRKPAVDGGETDAESLTMNILREEYYIDENLQILRDIMVPVLKR</sequence>
<dbReference type="EMBL" id="JACEFI010000014">
    <property type="protein sequence ID" value="KAH0594996.1"/>
    <property type="molecule type" value="Genomic_DNA"/>
</dbReference>
<evidence type="ECO:0000313" key="2">
    <source>
        <dbReference type="Proteomes" id="UP000764110"/>
    </source>
</evidence>
<accession>A0A9P8M7K5</accession>